<evidence type="ECO:0000259" key="1">
    <source>
        <dbReference type="PROSITE" id="PS51184"/>
    </source>
</evidence>
<sequence>SLELVLNSGIGTTNATLAQYFNHFMRSKESLYPEDCVQSTAAETAMDNAKAQLQNDTLNTTSPQTYNRFNAADEPMYIFDRSIWKQKDGFQFQYFKPLPYLHNNKDDDYGIFFVGVSGTGASFHGHGETWCGMITYVHIYNIYIFSFVLFSINASPTYVFERRGGGTKKKKKKKKGVAYGRKRWFLYPPEISPPGGFWPGYSMLDWFEKIYGHLTDDIPRHQWMFNRNQLVRRKHVFSRKTNTSDSGASWKEFDQGLWAWKLDRSQDSNHLDSDSPIASIMQGDCRTAEDEATELSFQRSKRYESNPLDALYNDNYLHSEREHDFHQRMIPTQKEISPCIRLDHLYKPMECIQAEGQVLYVPEFWFHAVLNVGDVLAGAIQTSVSYTEWIELLDEVTEIEKDLDNSKRKKAHKKPLTDLEKQSKHRRLLAIHETMLRLAPNNDVHHFFVGYEYKVLEVFDKAIDHFSHTIHIDPTYIDAYLGLSDAYLQSRSYT</sequence>
<dbReference type="Gene3D" id="1.25.40.10">
    <property type="entry name" value="Tetratricopeptide repeat domain"/>
    <property type="match status" value="1"/>
</dbReference>
<comment type="caution">
    <text evidence="2">The sequence shown here is derived from an EMBL/GenBank/DDBJ whole genome shotgun (WGS) entry which is preliminary data.</text>
</comment>
<feature type="non-terminal residue" evidence="2">
    <location>
        <position position="1"/>
    </location>
</feature>
<keyword evidence="3" id="KW-1185">Reference proteome</keyword>
<dbReference type="PANTHER" id="PTHR12480">
    <property type="entry name" value="ARGININE DEMETHYLASE AND LYSYL-HYDROXYLASE JMJD"/>
    <property type="match status" value="1"/>
</dbReference>
<evidence type="ECO:0000313" key="2">
    <source>
        <dbReference type="EMBL" id="ETO08085.1"/>
    </source>
</evidence>
<organism evidence="2 3">
    <name type="scientific">Reticulomyxa filosa</name>
    <dbReference type="NCBI Taxonomy" id="46433"/>
    <lineage>
        <taxon>Eukaryota</taxon>
        <taxon>Sar</taxon>
        <taxon>Rhizaria</taxon>
        <taxon>Retaria</taxon>
        <taxon>Foraminifera</taxon>
        <taxon>Monothalamids</taxon>
        <taxon>Reticulomyxidae</taxon>
        <taxon>Reticulomyxa</taxon>
    </lineage>
</organism>
<reference evidence="2 3" key="1">
    <citation type="journal article" date="2013" name="Curr. Biol.">
        <title>The Genome of the Foraminiferan Reticulomyxa filosa.</title>
        <authorList>
            <person name="Glockner G."/>
            <person name="Hulsmann N."/>
            <person name="Schleicher M."/>
            <person name="Noegel A.A."/>
            <person name="Eichinger L."/>
            <person name="Gallinger C."/>
            <person name="Pawlowski J."/>
            <person name="Sierra R."/>
            <person name="Euteneuer U."/>
            <person name="Pillet L."/>
            <person name="Moustafa A."/>
            <person name="Platzer M."/>
            <person name="Groth M."/>
            <person name="Szafranski K."/>
            <person name="Schliwa M."/>
        </authorList>
    </citation>
    <scope>NUCLEOTIDE SEQUENCE [LARGE SCALE GENOMIC DNA]</scope>
</reference>
<accession>X6M4X1</accession>
<dbReference type="OrthoDB" id="438164at2759"/>
<dbReference type="AlphaFoldDB" id="X6M4X1"/>
<dbReference type="PROSITE" id="PS51184">
    <property type="entry name" value="JMJC"/>
    <property type="match status" value="1"/>
</dbReference>
<dbReference type="Proteomes" id="UP000023152">
    <property type="component" value="Unassembled WGS sequence"/>
</dbReference>
<dbReference type="InterPro" id="IPR003347">
    <property type="entry name" value="JmjC_dom"/>
</dbReference>
<feature type="domain" description="JmjC" evidence="1">
    <location>
        <begin position="63"/>
        <end position="401"/>
    </location>
</feature>
<dbReference type="Pfam" id="PF02373">
    <property type="entry name" value="JmjC"/>
    <property type="match status" value="1"/>
</dbReference>
<dbReference type="PANTHER" id="PTHR12480:SF21">
    <property type="entry name" value="JMJC DOMAIN-CONTAINING PROTEIN 8"/>
    <property type="match status" value="1"/>
</dbReference>
<dbReference type="SUPFAM" id="SSF48452">
    <property type="entry name" value="TPR-like"/>
    <property type="match status" value="1"/>
</dbReference>
<dbReference type="Gene3D" id="2.60.120.650">
    <property type="entry name" value="Cupin"/>
    <property type="match status" value="1"/>
</dbReference>
<proteinExistence type="predicted"/>
<dbReference type="GO" id="GO:0005634">
    <property type="term" value="C:nucleus"/>
    <property type="evidence" value="ECO:0007669"/>
    <property type="project" value="TreeGrafter"/>
</dbReference>
<dbReference type="SUPFAM" id="SSF51197">
    <property type="entry name" value="Clavaminate synthase-like"/>
    <property type="match status" value="2"/>
</dbReference>
<dbReference type="EMBL" id="ASPP01025364">
    <property type="protein sequence ID" value="ETO08085.1"/>
    <property type="molecule type" value="Genomic_DNA"/>
</dbReference>
<dbReference type="InterPro" id="IPR050910">
    <property type="entry name" value="JMJD6_ArgDemeth/LysHydrox"/>
</dbReference>
<gene>
    <name evidence="2" type="ORF">RFI_29304</name>
</gene>
<dbReference type="InterPro" id="IPR011990">
    <property type="entry name" value="TPR-like_helical_dom_sf"/>
</dbReference>
<evidence type="ECO:0000313" key="3">
    <source>
        <dbReference type="Proteomes" id="UP000023152"/>
    </source>
</evidence>
<protein>
    <recommendedName>
        <fullName evidence="1">JmjC domain-containing protein</fullName>
    </recommendedName>
</protein>
<dbReference type="GO" id="GO:0000987">
    <property type="term" value="F:cis-regulatory region sequence-specific DNA binding"/>
    <property type="evidence" value="ECO:0007669"/>
    <property type="project" value="TreeGrafter"/>
</dbReference>
<name>X6M4X1_RETFI</name>